<dbReference type="HOGENOM" id="CLU_690260_0_0_6"/>
<organism evidence="1 2">
    <name type="scientific">Enterobacter ludwigii</name>
    <dbReference type="NCBI Taxonomy" id="299767"/>
    <lineage>
        <taxon>Bacteria</taxon>
        <taxon>Pseudomonadati</taxon>
        <taxon>Pseudomonadota</taxon>
        <taxon>Gammaproteobacteria</taxon>
        <taxon>Enterobacterales</taxon>
        <taxon>Enterobacteriaceae</taxon>
        <taxon>Enterobacter</taxon>
        <taxon>Enterobacter cloacae complex</taxon>
    </lineage>
</organism>
<evidence type="ECO:0000313" key="1">
    <source>
        <dbReference type="EMBL" id="AEW72678.1"/>
    </source>
</evidence>
<dbReference type="Proteomes" id="UP000007838">
    <property type="component" value="Chromosome"/>
</dbReference>
<gene>
    <name evidence="1" type="ORF">EcWSU1_01239</name>
</gene>
<proteinExistence type="predicted"/>
<dbReference type="AlphaFoldDB" id="G8LEA3"/>
<reference evidence="1 2" key="1">
    <citation type="journal article" date="2011" name="Stand. Genomic Sci.">
        <title>Complete genome of the onion pathogen Enterobacter cloacae EcWSU1.</title>
        <authorList>
            <person name="Humann J.L."/>
            <person name="Wildung M."/>
            <person name="Cheng C.H."/>
            <person name="Lee T."/>
            <person name="Stewart J.E."/>
            <person name="Drew J.C."/>
            <person name="Triplett E.W."/>
            <person name="Main D."/>
            <person name="Schroeder B.K."/>
        </authorList>
    </citation>
    <scope>NUCLEOTIDE SEQUENCE [LARGE SCALE GENOMIC DNA]</scope>
    <source>
        <strain evidence="1 2">EcWSU1</strain>
    </source>
</reference>
<name>G8LEA3_9ENTR</name>
<dbReference type="EMBL" id="CP002886">
    <property type="protein sequence ID" value="AEW72678.1"/>
    <property type="molecule type" value="Genomic_DNA"/>
</dbReference>
<evidence type="ECO:0000313" key="2">
    <source>
        <dbReference type="Proteomes" id="UP000007838"/>
    </source>
</evidence>
<dbReference type="KEGG" id="eec:EcWSU1_01239"/>
<accession>G8LEA3</accession>
<protein>
    <submittedName>
        <fullName evidence="1">Uncharacterized protein</fullName>
    </submittedName>
</protein>
<sequence length="399" mass="44278">MVKLRTNDGKVLAEGFQRLSVNAAFNGGQQDLLSLHNLTGDHHFLRVKQVDGDGDGFTQMATHLLNNFTGQRVAFVGGFADRPYLAIVQRDAALVTLFKQMAHPLFNRRVGGNRLQTAKVSAVAAFAKRLYLNMTNLTDVTVAANKNAAVRDDACPCPPVYAHQNRIFTILARTKVVLCQGQRADVVPHETGHFKAFFQRIYQPPVLNLYMGHIADHAAFGVHQAWQDHRDRNQFTDFALTALDKVFNGIQQRVFQRLLSALRKRVVFFRDGFAAQIIERKRGVMTTKTDADRLKIAGFGNNGDGAAASGGGLLIDFFDQSALNELTGNFCHAGGSKLALFGYLNARDWPVLVNQTINRRAVKLFNEIDITDLSLSAWCHTFTYSVTTSLPLTMVLIIL</sequence>